<keyword evidence="7" id="KW-1133">Transmembrane helix</keyword>
<accession>A0ABR4E7D9</accession>
<dbReference type="PRINTS" id="PR00463">
    <property type="entry name" value="EP450I"/>
</dbReference>
<dbReference type="InterPro" id="IPR017972">
    <property type="entry name" value="Cyt_P450_CS"/>
</dbReference>
<keyword evidence="5 6" id="KW-0503">Monooxygenase</keyword>
<keyword evidence="3 6" id="KW-0560">Oxidoreductase</keyword>
<evidence type="ECO:0000313" key="8">
    <source>
        <dbReference type="EMBL" id="KAL2278361.1"/>
    </source>
</evidence>
<proteinExistence type="inferred from homology"/>
<keyword evidence="7" id="KW-0472">Membrane</keyword>
<evidence type="ECO:0000256" key="6">
    <source>
        <dbReference type="RuleBase" id="RU000461"/>
    </source>
</evidence>
<dbReference type="Pfam" id="PF00067">
    <property type="entry name" value="p450"/>
    <property type="match status" value="1"/>
</dbReference>
<evidence type="ECO:0000256" key="3">
    <source>
        <dbReference type="ARBA" id="ARBA00023002"/>
    </source>
</evidence>
<evidence type="ECO:0000256" key="5">
    <source>
        <dbReference type="ARBA" id="ARBA00023033"/>
    </source>
</evidence>
<keyword evidence="6" id="KW-0349">Heme</keyword>
<organism evidence="8 9">
    <name type="scientific">Diaporthe vaccinii</name>
    <dbReference type="NCBI Taxonomy" id="105482"/>
    <lineage>
        <taxon>Eukaryota</taxon>
        <taxon>Fungi</taxon>
        <taxon>Dikarya</taxon>
        <taxon>Ascomycota</taxon>
        <taxon>Pezizomycotina</taxon>
        <taxon>Sordariomycetes</taxon>
        <taxon>Sordariomycetidae</taxon>
        <taxon>Diaporthales</taxon>
        <taxon>Diaporthaceae</taxon>
        <taxon>Diaporthe</taxon>
        <taxon>Diaporthe eres species complex</taxon>
    </lineage>
</organism>
<dbReference type="Gene3D" id="1.10.630.10">
    <property type="entry name" value="Cytochrome P450"/>
    <property type="match status" value="1"/>
</dbReference>
<dbReference type="InterPro" id="IPR001128">
    <property type="entry name" value="Cyt_P450"/>
</dbReference>
<dbReference type="InterPro" id="IPR002401">
    <property type="entry name" value="Cyt_P450_E_grp-I"/>
</dbReference>
<evidence type="ECO:0000256" key="2">
    <source>
        <dbReference type="ARBA" id="ARBA00022723"/>
    </source>
</evidence>
<dbReference type="PANTHER" id="PTHR46300:SF2">
    <property type="entry name" value="CYTOCHROME P450 MONOOXYGENASE ALNH-RELATED"/>
    <property type="match status" value="1"/>
</dbReference>
<dbReference type="PROSITE" id="PS00086">
    <property type="entry name" value="CYTOCHROME_P450"/>
    <property type="match status" value="1"/>
</dbReference>
<keyword evidence="4 6" id="KW-0408">Iron</keyword>
<feature type="transmembrane region" description="Helical" evidence="7">
    <location>
        <begin position="29"/>
        <end position="47"/>
    </location>
</feature>
<evidence type="ECO:0000313" key="9">
    <source>
        <dbReference type="Proteomes" id="UP001600888"/>
    </source>
</evidence>
<dbReference type="PANTHER" id="PTHR46300">
    <property type="entry name" value="P450, PUTATIVE (EUROFUNG)-RELATED-RELATED"/>
    <property type="match status" value="1"/>
</dbReference>
<comment type="similarity">
    <text evidence="1 6">Belongs to the cytochrome P450 family.</text>
</comment>
<dbReference type="InterPro" id="IPR036396">
    <property type="entry name" value="Cyt_P450_sf"/>
</dbReference>
<dbReference type="Proteomes" id="UP001600888">
    <property type="component" value="Unassembled WGS sequence"/>
</dbReference>
<keyword evidence="9" id="KW-1185">Reference proteome</keyword>
<dbReference type="EMBL" id="JBAWTH010000087">
    <property type="protein sequence ID" value="KAL2278361.1"/>
    <property type="molecule type" value="Genomic_DNA"/>
</dbReference>
<dbReference type="InterPro" id="IPR050364">
    <property type="entry name" value="Cytochrome_P450_fung"/>
</dbReference>
<sequence length="525" mass="58806">MLSKLPTSKTIHRAGMAVESDNLLGRSPYLVASIVIIAVVPIVSWLLQCNQRPKTFPPGPPTIPILGNIHQMPTKHAFLKFAEWSKQYGDIVGLRIGPQSMVIISSPEIIREMLVNRGVIYSGRPVLYVTRDLIFPDQDHMFMMQNDEMLRRTRTAFKRLTGTAGLKEALSFQEAIASKFVSDLSDDVQSPERSIRLWSFRTAMTAILGPVADDKASEVLDEWTLIQHRLVESVEATMSSAFELLPFLKYLPFIPGKENARQIGVSLRAMYDDLFGRLRFYLSQAQNSVVDIKYWGLVGSIIRDQEREKESVENNESLFTDSQLKTLAQFVQDAATDTTLSTAMTCIMALTANPHLLQKVQEEVDTVCGPGNVPSQNLDKLPYVKACVLEALRWRPPAPVLLPHRLEQDDHIRGFYLPRGTMIIANAWAANHDPAHFEKPEIFNPDHFVGVQGYPGVYPFGIGRRSCPGDQFALHTLIIMIAKLASTFDFTFDGPAPDSSIENGYNAGVVMSPKAFPMKFIRRRG</sequence>
<evidence type="ECO:0008006" key="10">
    <source>
        <dbReference type="Google" id="ProtNLM"/>
    </source>
</evidence>
<name>A0ABR4E7D9_9PEZI</name>
<evidence type="ECO:0000256" key="1">
    <source>
        <dbReference type="ARBA" id="ARBA00010617"/>
    </source>
</evidence>
<gene>
    <name evidence="8" type="ORF">FJTKL_14468</name>
</gene>
<reference evidence="8 9" key="1">
    <citation type="submission" date="2024-03" db="EMBL/GenBank/DDBJ databases">
        <title>A high-quality draft genome sequence of Diaporthe vaccinii, a causative agent of upright dieback and viscid rot disease in cranberry plants.</title>
        <authorList>
            <person name="Sarrasin M."/>
            <person name="Lang B.F."/>
            <person name="Burger G."/>
        </authorList>
    </citation>
    <scope>NUCLEOTIDE SEQUENCE [LARGE SCALE GENOMIC DNA]</scope>
    <source>
        <strain evidence="8 9">IS7</strain>
    </source>
</reference>
<protein>
    <recommendedName>
        <fullName evidence="10">Cytochrome P450</fullName>
    </recommendedName>
</protein>
<keyword evidence="7" id="KW-0812">Transmembrane</keyword>
<dbReference type="SUPFAM" id="SSF48264">
    <property type="entry name" value="Cytochrome P450"/>
    <property type="match status" value="1"/>
</dbReference>
<evidence type="ECO:0000256" key="4">
    <source>
        <dbReference type="ARBA" id="ARBA00023004"/>
    </source>
</evidence>
<keyword evidence="2 6" id="KW-0479">Metal-binding</keyword>
<evidence type="ECO:0000256" key="7">
    <source>
        <dbReference type="SAM" id="Phobius"/>
    </source>
</evidence>
<dbReference type="PRINTS" id="PR00385">
    <property type="entry name" value="P450"/>
</dbReference>
<comment type="caution">
    <text evidence="8">The sequence shown here is derived from an EMBL/GenBank/DDBJ whole genome shotgun (WGS) entry which is preliminary data.</text>
</comment>